<dbReference type="NCBIfam" id="TIGR00413">
    <property type="entry name" value="rlpA"/>
    <property type="match status" value="1"/>
</dbReference>
<evidence type="ECO:0000256" key="1">
    <source>
        <dbReference type="ARBA" id="ARBA00023239"/>
    </source>
</evidence>
<reference evidence="6 7" key="1">
    <citation type="journal article" date="2011" name="J. Bacteriol.">
        <title>Complete genome sequence of Burkholderia rhizoxinica, an endosymbiont of Rhizopus microsporus.</title>
        <authorList>
            <person name="Lackner G."/>
            <person name="Moebius N."/>
            <person name="Partida-Martinez L."/>
            <person name="Hertweck C."/>
        </authorList>
    </citation>
    <scope>NUCLEOTIDE SEQUENCE [LARGE SCALE GENOMIC DNA]</scope>
    <source>
        <strain evidence="7">DSM 19002 / CIP 109453 / HKI 454</strain>
    </source>
</reference>
<protein>
    <recommendedName>
        <fullName evidence="3">Endolytic peptidoglycan transglycosylase RlpA</fullName>
        <ecNumber evidence="3">4.2.2.-</ecNumber>
    </recommendedName>
</protein>
<dbReference type="KEGG" id="brh:RBRH_03057"/>
<evidence type="ECO:0000256" key="3">
    <source>
        <dbReference type="HAMAP-Rule" id="MF_02071"/>
    </source>
</evidence>
<dbReference type="AlphaFoldDB" id="E5AMP6"/>
<keyword evidence="2 3" id="KW-0961">Cell wall biogenesis/degradation</keyword>
<keyword evidence="6" id="KW-0449">Lipoprotein</keyword>
<dbReference type="InterPro" id="IPR036908">
    <property type="entry name" value="RlpA-like_sf"/>
</dbReference>
<dbReference type="STRING" id="882378.RBRH_03057"/>
<proteinExistence type="inferred from homology"/>
<evidence type="ECO:0000313" key="7">
    <source>
        <dbReference type="Proteomes" id="UP000007437"/>
    </source>
</evidence>
<dbReference type="InterPro" id="IPR012997">
    <property type="entry name" value="RplA"/>
</dbReference>
<comment type="similarity">
    <text evidence="3 4">Belongs to the RlpA family.</text>
</comment>
<gene>
    <name evidence="3" type="primary">rlpA</name>
    <name evidence="6" type="ordered locus">RBRH_03057</name>
</gene>
<dbReference type="eggNOG" id="COG0797">
    <property type="taxonomic scope" value="Bacteria"/>
</dbReference>
<dbReference type="InterPro" id="IPR009009">
    <property type="entry name" value="RlpA-like_DPBB"/>
</dbReference>
<accession>E5AMP6</accession>
<name>E5AMP6_MYCRK</name>
<dbReference type="Proteomes" id="UP000007437">
    <property type="component" value="Chromosome"/>
</dbReference>
<dbReference type="SUPFAM" id="SSF50685">
    <property type="entry name" value="Barwin-like endoglucanases"/>
    <property type="match status" value="1"/>
</dbReference>
<dbReference type="InterPro" id="IPR034718">
    <property type="entry name" value="RlpA"/>
</dbReference>
<dbReference type="Gene3D" id="2.40.40.10">
    <property type="entry name" value="RlpA-like domain"/>
    <property type="match status" value="1"/>
</dbReference>
<organism evidence="6 7">
    <name type="scientific">Mycetohabitans rhizoxinica (strain DSM 19002 / CIP 109453 / HKI 454)</name>
    <name type="common">Paraburkholderia rhizoxinica</name>
    <dbReference type="NCBI Taxonomy" id="882378"/>
    <lineage>
        <taxon>Bacteria</taxon>
        <taxon>Pseudomonadati</taxon>
        <taxon>Pseudomonadota</taxon>
        <taxon>Betaproteobacteria</taxon>
        <taxon>Burkholderiales</taxon>
        <taxon>Burkholderiaceae</taxon>
        <taxon>Mycetohabitans</taxon>
    </lineage>
</organism>
<comment type="function">
    <text evidence="3">Lytic transglycosylase with a strong preference for naked glycan strands that lack stem peptides.</text>
</comment>
<dbReference type="EC" id="4.2.2.-" evidence="3"/>
<evidence type="ECO:0000256" key="4">
    <source>
        <dbReference type="RuleBase" id="RU003495"/>
    </source>
</evidence>
<evidence type="ECO:0000313" key="6">
    <source>
        <dbReference type="EMBL" id="CBW76278.1"/>
    </source>
</evidence>
<dbReference type="HAMAP" id="MF_02071">
    <property type="entry name" value="RlpA"/>
    <property type="match status" value="1"/>
</dbReference>
<feature type="domain" description="RlpA-like protein double-psi beta-barrel" evidence="5">
    <location>
        <begin position="207"/>
        <end position="295"/>
    </location>
</feature>
<dbReference type="GO" id="GO:0000270">
    <property type="term" value="P:peptidoglycan metabolic process"/>
    <property type="evidence" value="ECO:0007669"/>
    <property type="project" value="UniProtKB-UniRule"/>
</dbReference>
<dbReference type="EMBL" id="FR687359">
    <property type="protein sequence ID" value="CBW76278.1"/>
    <property type="molecule type" value="Genomic_DNA"/>
</dbReference>
<dbReference type="PANTHER" id="PTHR34183:SF1">
    <property type="entry name" value="ENDOLYTIC PEPTIDOGLYCAN TRANSGLYCOSYLASE RLPA"/>
    <property type="match status" value="1"/>
</dbReference>
<sequence>MGAGRLFPGVARHRYGAFTADRHDAYLASAMSIVVAVVSGDSGLDDAPYRGGQTCLKPGGPRRLPFRDRRPPCAACLRGAVAHPFVRSEPWPLVAAHDSEDAPMKARWPRRYGTVCALLLLAGCATDGGRKEPTTMSPTMARAGASGTTIVQSVSSRAKSVLDALARGKPGDASANAATRNVSLLADADADAEPLVADAPDVSGFKQEGRASWYGPRFHGRHTANGERFDKNALTAAHRRLPLSSFVRVTNVANKRSVVVRINDRGPYHSGRIIDLSQAAASALGLQHSGTARVRLQGLSRDEARVAMAEQLASAR</sequence>
<keyword evidence="1 3" id="KW-0456">Lyase</keyword>
<dbReference type="Pfam" id="PF03330">
    <property type="entry name" value="DPBB_1"/>
    <property type="match status" value="1"/>
</dbReference>
<evidence type="ECO:0000259" key="5">
    <source>
        <dbReference type="Pfam" id="PF03330"/>
    </source>
</evidence>
<evidence type="ECO:0000256" key="2">
    <source>
        <dbReference type="ARBA" id="ARBA00023316"/>
    </source>
</evidence>
<dbReference type="PANTHER" id="PTHR34183">
    <property type="entry name" value="ENDOLYTIC PEPTIDOGLYCAN TRANSGLYCOSYLASE RLPA"/>
    <property type="match status" value="1"/>
</dbReference>
<dbReference type="GO" id="GO:0008932">
    <property type="term" value="F:lytic endotransglycosylase activity"/>
    <property type="evidence" value="ECO:0007669"/>
    <property type="project" value="UniProtKB-UniRule"/>
</dbReference>
<dbReference type="HOGENOM" id="CLU_042923_6_0_4"/>
<dbReference type="CDD" id="cd22268">
    <property type="entry name" value="DPBB_RlpA-like"/>
    <property type="match status" value="1"/>
</dbReference>
<dbReference type="GO" id="GO:0071555">
    <property type="term" value="P:cell wall organization"/>
    <property type="evidence" value="ECO:0007669"/>
    <property type="project" value="UniProtKB-KW"/>
</dbReference>